<dbReference type="InterPro" id="IPR017907">
    <property type="entry name" value="Znf_RING_CS"/>
</dbReference>
<dbReference type="InterPro" id="IPR031127">
    <property type="entry name" value="E3_UB_ligase_RBR"/>
</dbReference>
<dbReference type="RefSeq" id="XP_022473128.1">
    <property type="nucleotide sequence ID" value="XM_022620290.1"/>
</dbReference>
<evidence type="ECO:0000256" key="7">
    <source>
        <dbReference type="ARBA" id="ARBA00022771"/>
    </source>
</evidence>
<dbReference type="PANTHER" id="PTHR11685">
    <property type="entry name" value="RBR FAMILY RING FINGER AND IBR DOMAIN-CONTAINING"/>
    <property type="match status" value="1"/>
</dbReference>
<dbReference type="PROSITE" id="PS50089">
    <property type="entry name" value="ZF_RING_2"/>
    <property type="match status" value="1"/>
</dbReference>
<dbReference type="Gene3D" id="3.30.40.10">
    <property type="entry name" value="Zinc/RING finger domain, C3HC4 (zinc finger)"/>
    <property type="match status" value="1"/>
</dbReference>
<evidence type="ECO:0000256" key="4">
    <source>
        <dbReference type="ARBA" id="ARBA00022679"/>
    </source>
</evidence>
<dbReference type="STRING" id="1209926.A0A1G4B3J5"/>
<proteinExistence type="predicted"/>
<dbReference type="Gene3D" id="1.20.120.1750">
    <property type="match status" value="1"/>
</dbReference>
<dbReference type="GO" id="GO:0061630">
    <property type="term" value="F:ubiquitin protein ligase activity"/>
    <property type="evidence" value="ECO:0007669"/>
    <property type="project" value="UniProtKB-EC"/>
</dbReference>
<dbReference type="InterPro" id="IPR018957">
    <property type="entry name" value="Znf_C3HC4_RING-type"/>
</dbReference>
<dbReference type="EMBL" id="MJBS01000075">
    <property type="protein sequence ID" value="OHE95967.1"/>
    <property type="molecule type" value="Genomic_DNA"/>
</dbReference>
<keyword evidence="14" id="KW-1185">Reference proteome</keyword>
<comment type="caution">
    <text evidence="13">The sequence shown here is derived from an EMBL/GenBank/DDBJ whole genome shotgun (WGS) entry which is preliminary data.</text>
</comment>
<keyword evidence="7 10" id="KW-0863">Zinc-finger</keyword>
<feature type="domain" description="RING-type" evidence="12">
    <location>
        <begin position="320"/>
        <end position="531"/>
    </location>
</feature>
<evidence type="ECO:0000256" key="8">
    <source>
        <dbReference type="ARBA" id="ARBA00022786"/>
    </source>
</evidence>
<dbReference type="InterPro" id="IPR044066">
    <property type="entry name" value="TRIAD_supradom"/>
</dbReference>
<dbReference type="CDD" id="cd20335">
    <property type="entry name" value="BRcat_RBR"/>
    <property type="match status" value="1"/>
</dbReference>
<gene>
    <name evidence="13" type="ORF">CORC01_08660</name>
</gene>
<dbReference type="Pfam" id="PF01485">
    <property type="entry name" value="IBR"/>
    <property type="match status" value="1"/>
</dbReference>
<evidence type="ECO:0000313" key="13">
    <source>
        <dbReference type="EMBL" id="OHE95967.1"/>
    </source>
</evidence>
<dbReference type="PROSITE" id="PS00518">
    <property type="entry name" value="ZF_RING_1"/>
    <property type="match status" value="1"/>
</dbReference>
<dbReference type="AlphaFoldDB" id="A0A1G4B3J5"/>
<keyword evidence="5" id="KW-0479">Metal-binding</keyword>
<keyword evidence="8" id="KW-0833">Ubl conjugation pathway</keyword>
<dbReference type="InterPro" id="IPR001841">
    <property type="entry name" value="Znf_RING"/>
</dbReference>
<evidence type="ECO:0000256" key="5">
    <source>
        <dbReference type="ARBA" id="ARBA00022723"/>
    </source>
</evidence>
<reference evidence="13 14" key="1">
    <citation type="submission" date="2016-09" db="EMBL/GenBank/DDBJ databases">
        <authorList>
            <person name="Capua I."/>
            <person name="De Benedictis P."/>
            <person name="Joannis T."/>
            <person name="Lombin L.H."/>
            <person name="Cattoli G."/>
        </authorList>
    </citation>
    <scope>NUCLEOTIDE SEQUENCE [LARGE SCALE GENOMIC DNA]</scope>
    <source>
        <strain evidence="13 14">IMI 309357</strain>
    </source>
</reference>
<evidence type="ECO:0000256" key="2">
    <source>
        <dbReference type="ARBA" id="ARBA00004906"/>
    </source>
</evidence>
<keyword evidence="6" id="KW-0677">Repeat</keyword>
<feature type="domain" description="RING-type" evidence="11">
    <location>
        <begin position="324"/>
        <end position="366"/>
    </location>
</feature>
<dbReference type="PROSITE" id="PS51873">
    <property type="entry name" value="TRIAD"/>
    <property type="match status" value="1"/>
</dbReference>
<sequence length="545" mass="60013">MSSIQNNAAQNAASTSKAAEQVIIRKMMGAEVTFGPGLEVKDVAIPSANPQNRPLGFKKNQYTSVTYANVVRLHWRNLSKSAILTYRDSKDCHAAVRHFANGTAEVCGKVVRADFLASKNGPQLLLCRVPLEAVASDIVRDLPLSIRPIGTFLRSPRDKLEPVSQLAAISRLLSDFGPLLNEVKIEKKTDISEARATFINEADARQTVENLHNTVQRSAGVAQLFAEIVFTVEFSFSAQWLRSMKQAGRFDGTNGLQDGINGICYKAFGETGRLVIQSTDGEDLLSSRKLIESYLQPFVDACEYDEEPLGFQYAWRRGSVGATCAICYDVPKFPIKTSCGHVYCDECYAHTVESNAKLTSENGIKCFGDEGKCNQLLSLKELDLNLGYRVMDELIEASLSSYLRANTSKYHNCPTPGCEQVYKPTPMIEDNKGVIARCMGCLELLCTSCHVQHEHKVPCDKAEDVANSALLATLNIKKCPSCKTPIDRFDGCNHVACTCGRHVCWVCMEHYEDAMACYNHMLEAHGGAFAGIEGVDEFGGRLDEI</sequence>
<name>A0A1G4B3J5_9PEZI</name>
<dbReference type="InterPro" id="IPR002867">
    <property type="entry name" value="IBR_dom"/>
</dbReference>
<evidence type="ECO:0000256" key="10">
    <source>
        <dbReference type="PROSITE-ProRule" id="PRU00175"/>
    </source>
</evidence>
<keyword evidence="9" id="KW-0862">Zinc</keyword>
<evidence type="ECO:0000259" key="12">
    <source>
        <dbReference type="PROSITE" id="PS51873"/>
    </source>
</evidence>
<evidence type="ECO:0000256" key="9">
    <source>
        <dbReference type="ARBA" id="ARBA00022833"/>
    </source>
</evidence>
<dbReference type="Pfam" id="PF22605">
    <property type="entry name" value="IBR_2"/>
    <property type="match status" value="1"/>
</dbReference>
<evidence type="ECO:0000313" key="14">
    <source>
        <dbReference type="Proteomes" id="UP000176998"/>
    </source>
</evidence>
<dbReference type="Proteomes" id="UP000176998">
    <property type="component" value="Unassembled WGS sequence"/>
</dbReference>
<evidence type="ECO:0000259" key="11">
    <source>
        <dbReference type="PROSITE" id="PS50089"/>
    </source>
</evidence>
<dbReference type="SMART" id="SM00184">
    <property type="entry name" value="RING"/>
    <property type="match status" value="1"/>
</dbReference>
<dbReference type="InterPro" id="IPR054694">
    <property type="entry name" value="Parkin-like_IBR"/>
</dbReference>
<dbReference type="SUPFAM" id="SSF57850">
    <property type="entry name" value="RING/U-box"/>
    <property type="match status" value="2"/>
</dbReference>
<evidence type="ECO:0000256" key="3">
    <source>
        <dbReference type="ARBA" id="ARBA00012251"/>
    </source>
</evidence>
<dbReference type="EC" id="2.3.2.31" evidence="3"/>
<protein>
    <recommendedName>
        <fullName evidence="3">RBR-type E3 ubiquitin transferase</fullName>
        <ecNumber evidence="3">2.3.2.31</ecNumber>
    </recommendedName>
</protein>
<organism evidence="13 14">
    <name type="scientific">Colletotrichum orchidophilum</name>
    <dbReference type="NCBI Taxonomy" id="1209926"/>
    <lineage>
        <taxon>Eukaryota</taxon>
        <taxon>Fungi</taxon>
        <taxon>Dikarya</taxon>
        <taxon>Ascomycota</taxon>
        <taxon>Pezizomycotina</taxon>
        <taxon>Sordariomycetes</taxon>
        <taxon>Hypocreomycetidae</taxon>
        <taxon>Glomerellales</taxon>
        <taxon>Glomerellaceae</taxon>
        <taxon>Colletotrichum</taxon>
    </lineage>
</organism>
<dbReference type="GO" id="GO:0008270">
    <property type="term" value="F:zinc ion binding"/>
    <property type="evidence" value="ECO:0007669"/>
    <property type="project" value="UniProtKB-KW"/>
</dbReference>
<comment type="catalytic activity">
    <reaction evidence="1">
        <text>[E2 ubiquitin-conjugating enzyme]-S-ubiquitinyl-L-cysteine + [acceptor protein]-L-lysine = [E2 ubiquitin-conjugating enzyme]-L-cysteine + [acceptor protein]-N(6)-ubiquitinyl-L-lysine.</text>
        <dbReference type="EC" id="2.3.2.31"/>
    </reaction>
</comment>
<dbReference type="Pfam" id="PF00097">
    <property type="entry name" value="zf-C3HC4"/>
    <property type="match status" value="1"/>
</dbReference>
<dbReference type="GO" id="GO:0016567">
    <property type="term" value="P:protein ubiquitination"/>
    <property type="evidence" value="ECO:0007669"/>
    <property type="project" value="InterPro"/>
</dbReference>
<comment type="pathway">
    <text evidence="2">Protein modification; protein ubiquitination.</text>
</comment>
<evidence type="ECO:0000256" key="6">
    <source>
        <dbReference type="ARBA" id="ARBA00022737"/>
    </source>
</evidence>
<dbReference type="InterPro" id="IPR013083">
    <property type="entry name" value="Znf_RING/FYVE/PHD"/>
</dbReference>
<evidence type="ECO:0000256" key="1">
    <source>
        <dbReference type="ARBA" id="ARBA00001798"/>
    </source>
</evidence>
<keyword evidence="4" id="KW-0808">Transferase</keyword>
<dbReference type="GeneID" id="34561800"/>
<accession>A0A1G4B3J5</accession>
<dbReference type="OrthoDB" id="10009520at2759"/>